<reference evidence="16" key="1">
    <citation type="journal article" date="2010" name="Environ. Microbiol.">
        <title>A blueprint of ectoine metabolism from the genome of the industrial producer Halomonas elongata DSM 2581(T).</title>
        <authorList>
            <person name="Schwibbert K."/>
            <person name="Marin-Sanguino A."/>
            <person name="Bagyan I."/>
            <person name="Heidrich G."/>
            <person name="Lentzen G."/>
            <person name="Seitz H."/>
            <person name="Rampp M."/>
            <person name="Schuster S.C."/>
            <person name="Klenk H.P."/>
            <person name="Pfeiffer F."/>
            <person name="Oesterhelt D."/>
            <person name="Kunte H.J."/>
        </authorList>
    </citation>
    <scope>NUCLEOTIDE SEQUENCE</scope>
    <source>
        <strain evidence="16">Type strain: DSM 2581</strain>
    </source>
</reference>
<dbReference type="SUPFAM" id="SSF56935">
    <property type="entry name" value="Porins"/>
    <property type="match status" value="1"/>
</dbReference>
<comment type="similarity">
    <text evidence="11 13">Belongs to the TonB-dependent receptor family.</text>
</comment>
<reference evidence="16" key="2">
    <citation type="submission" date="2010-05" db="EMBL/GenBank/DDBJ databases">
        <title>Revision and reannotation of the Halomonas elongata DSM 2581(T) genome.</title>
        <authorList>
            <person name="Pfeiffer F."/>
            <person name="Bagyan I."/>
            <person name="Alfaro-Espinoza G."/>
            <person name="Zamora-Lagos M.A."/>
            <person name="Habermann B."/>
            <person name="Oesterhelt D."/>
            <person name="Kunte H.J."/>
        </authorList>
    </citation>
    <scope>NUCLEOTIDE SEQUENCE</scope>
    <source>
        <strain evidence="16">Type strain: DSM 2581</strain>
    </source>
</reference>
<dbReference type="EMBL" id="CP139472">
    <property type="protein sequence ID" value="WPU48882.1"/>
    <property type="molecule type" value="Genomic_DNA"/>
</dbReference>
<evidence type="ECO:0000256" key="7">
    <source>
        <dbReference type="ARBA" id="ARBA00023065"/>
    </source>
</evidence>
<accession>E1V3N2</accession>
<reference evidence="17 19" key="4">
    <citation type="submission" date="2023-11" db="EMBL/GenBank/DDBJ databases">
        <title>MicrobeMod: A computational toolkit for identifying prokaryotic methylation and restriction-modification with nanopore sequencing.</title>
        <authorList>
            <person name="Crits-Christoph A."/>
            <person name="Kang S.C."/>
            <person name="Lee H."/>
            <person name="Ostrov N."/>
        </authorList>
    </citation>
    <scope>NUCLEOTIDE SEQUENCE [LARGE SCALE GENOMIC DNA]</scope>
    <source>
        <strain evidence="17 19">ATCC 33173</strain>
    </source>
</reference>
<dbReference type="InterPro" id="IPR010916">
    <property type="entry name" value="TonB_box_CS"/>
</dbReference>
<dbReference type="InterPro" id="IPR012910">
    <property type="entry name" value="Plug_dom"/>
</dbReference>
<keyword evidence="16" id="KW-0675">Receptor</keyword>
<keyword evidence="4" id="KW-0410">Iron transport</keyword>
<dbReference type="PANTHER" id="PTHR32552">
    <property type="entry name" value="FERRICHROME IRON RECEPTOR-RELATED"/>
    <property type="match status" value="1"/>
</dbReference>
<dbReference type="Gene3D" id="2.40.170.20">
    <property type="entry name" value="TonB-dependent receptor, beta-barrel domain"/>
    <property type="match status" value="1"/>
</dbReference>
<keyword evidence="6" id="KW-0408">Iron</keyword>
<evidence type="ECO:0000313" key="17">
    <source>
        <dbReference type="EMBL" id="WPU48882.1"/>
    </source>
</evidence>
<evidence type="ECO:0000256" key="9">
    <source>
        <dbReference type="ARBA" id="ARBA00023136"/>
    </source>
</evidence>
<dbReference type="Proteomes" id="UP001322512">
    <property type="component" value="Chromosome"/>
</dbReference>
<keyword evidence="19" id="KW-1185">Reference proteome</keyword>
<proteinExistence type="inferred from homology"/>
<organism evidence="16 18">
    <name type="scientific">Halomonas elongata (strain ATCC 33173 / DSM 2581 / NBRC 15536 / NCIMB 2198 / 1H9)</name>
    <dbReference type="NCBI Taxonomy" id="768066"/>
    <lineage>
        <taxon>Bacteria</taxon>
        <taxon>Pseudomonadati</taxon>
        <taxon>Pseudomonadota</taxon>
        <taxon>Gammaproteobacteria</taxon>
        <taxon>Oceanospirillales</taxon>
        <taxon>Halomonadaceae</taxon>
        <taxon>Halomonas</taxon>
    </lineage>
</organism>
<name>E1V3N2_HALED</name>
<evidence type="ECO:0000256" key="6">
    <source>
        <dbReference type="ARBA" id="ARBA00023004"/>
    </source>
</evidence>
<evidence type="ECO:0000259" key="15">
    <source>
        <dbReference type="Pfam" id="PF07715"/>
    </source>
</evidence>
<feature type="domain" description="TonB-dependent receptor-like beta-barrel" evidence="14">
    <location>
        <begin position="293"/>
        <end position="668"/>
    </location>
</feature>
<dbReference type="RefSeq" id="WP_013332583.1">
    <property type="nucleotide sequence ID" value="NC_014532.2"/>
</dbReference>
<evidence type="ECO:0000256" key="13">
    <source>
        <dbReference type="RuleBase" id="RU003357"/>
    </source>
</evidence>
<evidence type="ECO:0000256" key="11">
    <source>
        <dbReference type="PROSITE-ProRule" id="PRU01360"/>
    </source>
</evidence>
<evidence type="ECO:0000256" key="1">
    <source>
        <dbReference type="ARBA" id="ARBA00004571"/>
    </source>
</evidence>
<keyword evidence="10 11" id="KW-0998">Cell outer membrane</keyword>
<dbReference type="GO" id="GO:0006826">
    <property type="term" value="P:iron ion transport"/>
    <property type="evidence" value="ECO:0007669"/>
    <property type="project" value="UniProtKB-KW"/>
</dbReference>
<dbReference type="eggNOG" id="COG4771">
    <property type="taxonomic scope" value="Bacteria"/>
</dbReference>
<evidence type="ECO:0000256" key="5">
    <source>
        <dbReference type="ARBA" id="ARBA00022692"/>
    </source>
</evidence>
<evidence type="ECO:0000313" key="16">
    <source>
        <dbReference type="EMBL" id="CBV42711.1"/>
    </source>
</evidence>
<evidence type="ECO:0000313" key="19">
    <source>
        <dbReference type="Proteomes" id="UP001322512"/>
    </source>
</evidence>
<dbReference type="PROSITE" id="PS52016">
    <property type="entry name" value="TONB_DEPENDENT_REC_3"/>
    <property type="match status" value="1"/>
</dbReference>
<evidence type="ECO:0000256" key="8">
    <source>
        <dbReference type="ARBA" id="ARBA00023077"/>
    </source>
</evidence>
<dbReference type="GeneID" id="91010174"/>
<sequence>MSLMHRTPHRSKNSHGTTLTNTFFIPCVALFAGHAIAQDGEDSSNATKLDTIVVTGEKMERSLHRTASSVSVITADDVESEPQAQTVPDILDGVPNILYTSKTDAPIIRGVDTKGPVRAGNAYLSKPVPRATISVDGRYLSSAEYGIGAATLWDVDSIEVFRGPQTTSQGANSIAGAIVINTKDPTFTPEWGGQLLYGSENKQRASFVASGPLSDDFAARLALDYSGRDTFVSYTNPEFTAHDKDLDFENFNARLKALWQPLDIPGIEAKFTFSHTEVDRPSSEPVSKPYKDHNSETLYVDTQETVSDTAILDLDYDFGNDVRISNQLQYSSGEFNFYFSPPFSGTASRDFDNISNELRLNFGSTESEFSGFSGVYYSHENSKNKLDNSLGWTDADITQDSLGIFSEVSWRFIDDWTLTGGLRYQRDRIQHEGIASYVPDVDYAYDETFDAVLPKVSLAYDISDDVTVGALISKGYVPGGTGVDFSGGKYYTFNEETAWNYELFTRANFLDDRLFLSSNLFYTVYEDSQRSVTDYTDDGRRSSIIVNGDEAKAYGLEMNTDYQATDALRLHAGLGLLKTNVSEFNDSRGSEFVDNEFSQSPGYMFNIGAAWDINSQFRLSGDIRHTDGYFSTDDNDPSLHVDSYTLANAKLTHYLTDNIELFAYVDNIWDEDAPTQKFTDRSAGVSAYIVSPREFGVGLKASF</sequence>
<dbReference type="Pfam" id="PF00593">
    <property type="entry name" value="TonB_dep_Rec_b-barrel"/>
    <property type="match status" value="1"/>
</dbReference>
<evidence type="ECO:0000256" key="4">
    <source>
        <dbReference type="ARBA" id="ARBA00022496"/>
    </source>
</evidence>
<feature type="domain" description="TonB-dependent receptor plug" evidence="15">
    <location>
        <begin position="65"/>
        <end position="177"/>
    </location>
</feature>
<dbReference type="InterPro" id="IPR000531">
    <property type="entry name" value="Beta-barrel_TonB"/>
</dbReference>
<comment type="subcellular location">
    <subcellularLocation>
        <location evidence="1 11">Cell outer membrane</location>
        <topology evidence="1 11">Multi-pass membrane protein</topology>
    </subcellularLocation>
</comment>
<reference evidence="18" key="3">
    <citation type="journal article" date="2011" name="Environ. Microbiol.">
        <title>A blueprint of ectoine metabolism from the genome of the industrial producer Halomonas elongata DSM 2581(T).</title>
        <authorList>
            <person name="Schwibbert K."/>
            <person name="Marin-Sanguino A."/>
            <person name="Bagyan I."/>
            <person name="Heidrich G."/>
            <person name="Lentzen G."/>
            <person name="Seitz H."/>
            <person name="Rampp M."/>
            <person name="Schuster S.C."/>
            <person name="Klenk H.P."/>
            <person name="Pfeiffer F."/>
            <person name="Oesterhelt D."/>
            <person name="Kunte H.J."/>
        </authorList>
    </citation>
    <scope>NUCLEOTIDE SEQUENCE [LARGE SCALE GENOMIC DNA]</scope>
    <source>
        <strain evidence="18">ATCC 33173 / DSM 2581 / NBRC 15536 / NCIMB 2198 / 1H9</strain>
    </source>
</reference>
<evidence type="ECO:0000259" key="14">
    <source>
        <dbReference type="Pfam" id="PF00593"/>
    </source>
</evidence>
<evidence type="ECO:0000256" key="12">
    <source>
        <dbReference type="PROSITE-ProRule" id="PRU10143"/>
    </source>
</evidence>
<dbReference type="Proteomes" id="UP000008707">
    <property type="component" value="Chromosome"/>
</dbReference>
<evidence type="ECO:0000313" key="18">
    <source>
        <dbReference type="Proteomes" id="UP000008707"/>
    </source>
</evidence>
<dbReference type="PROSITE" id="PS00430">
    <property type="entry name" value="TONB_DEPENDENT_REC_1"/>
    <property type="match status" value="1"/>
</dbReference>
<keyword evidence="3 11" id="KW-1134">Transmembrane beta strand</keyword>
<dbReference type="STRING" id="768066.HELO_2827"/>
<evidence type="ECO:0000256" key="3">
    <source>
        <dbReference type="ARBA" id="ARBA00022452"/>
    </source>
</evidence>
<dbReference type="CDD" id="cd01347">
    <property type="entry name" value="ligand_gated_channel"/>
    <property type="match status" value="1"/>
</dbReference>
<dbReference type="InterPro" id="IPR039426">
    <property type="entry name" value="TonB-dep_rcpt-like"/>
</dbReference>
<keyword evidence="9 11" id="KW-0472">Membrane</keyword>
<dbReference type="InterPro" id="IPR036942">
    <property type="entry name" value="Beta-barrel_TonB_sf"/>
</dbReference>
<dbReference type="KEGG" id="hel:HELO_2827"/>
<dbReference type="HOGENOM" id="CLU_008287_15_2_6"/>
<keyword evidence="7" id="KW-0406">Ion transport</keyword>
<keyword evidence="5 11" id="KW-0812">Transmembrane</keyword>
<keyword evidence="8 12" id="KW-0798">TonB box</keyword>
<dbReference type="PANTHER" id="PTHR32552:SF81">
    <property type="entry name" value="TONB-DEPENDENT OUTER MEMBRANE RECEPTOR"/>
    <property type="match status" value="1"/>
</dbReference>
<protein>
    <submittedName>
        <fullName evidence="16">TonB-dependent receptor</fullName>
    </submittedName>
</protein>
<dbReference type="EMBL" id="FN869568">
    <property type="protein sequence ID" value="CBV42711.1"/>
    <property type="molecule type" value="Genomic_DNA"/>
</dbReference>
<evidence type="ECO:0000256" key="10">
    <source>
        <dbReference type="ARBA" id="ARBA00023237"/>
    </source>
</evidence>
<dbReference type="GO" id="GO:0009279">
    <property type="term" value="C:cell outer membrane"/>
    <property type="evidence" value="ECO:0007669"/>
    <property type="project" value="UniProtKB-SubCell"/>
</dbReference>
<keyword evidence="2 11" id="KW-0813">Transport</keyword>
<dbReference type="AlphaFoldDB" id="E1V3N2"/>
<feature type="short sequence motif" description="TonB box" evidence="12">
    <location>
        <begin position="51"/>
        <end position="57"/>
    </location>
</feature>
<gene>
    <name evidence="16" type="ordered locus">HELO_2827</name>
    <name evidence="17" type="ORF">SR933_08300</name>
</gene>
<dbReference type="Pfam" id="PF07715">
    <property type="entry name" value="Plug"/>
    <property type="match status" value="1"/>
</dbReference>
<evidence type="ECO:0000256" key="2">
    <source>
        <dbReference type="ARBA" id="ARBA00022448"/>
    </source>
</evidence>